<organism evidence="2">
    <name type="scientific">Fagus sylvatica</name>
    <name type="common">Beechnut</name>
    <dbReference type="NCBI Taxonomy" id="28930"/>
    <lineage>
        <taxon>Eukaryota</taxon>
        <taxon>Viridiplantae</taxon>
        <taxon>Streptophyta</taxon>
        <taxon>Embryophyta</taxon>
        <taxon>Tracheophyta</taxon>
        <taxon>Spermatophyta</taxon>
        <taxon>Magnoliopsida</taxon>
        <taxon>eudicotyledons</taxon>
        <taxon>Gunneridae</taxon>
        <taxon>Pentapetalae</taxon>
        <taxon>rosids</taxon>
        <taxon>fabids</taxon>
        <taxon>Fagales</taxon>
        <taxon>Fagaceae</taxon>
        <taxon>Fagus</taxon>
    </lineage>
</organism>
<dbReference type="AlphaFoldDB" id="A0A2N9FCI0"/>
<name>A0A2N9FCI0_FAGSY</name>
<proteinExistence type="predicted"/>
<reference evidence="2" key="1">
    <citation type="submission" date="2018-02" db="EMBL/GenBank/DDBJ databases">
        <authorList>
            <person name="Cohen D.B."/>
            <person name="Kent A.D."/>
        </authorList>
    </citation>
    <scope>NUCLEOTIDE SEQUENCE</scope>
</reference>
<evidence type="ECO:0000313" key="2">
    <source>
        <dbReference type="EMBL" id="SPC84913.1"/>
    </source>
</evidence>
<feature type="compositionally biased region" description="Polar residues" evidence="1">
    <location>
        <begin position="115"/>
        <end position="136"/>
    </location>
</feature>
<accession>A0A2N9FCI0</accession>
<feature type="region of interest" description="Disordered" evidence="1">
    <location>
        <begin position="105"/>
        <end position="215"/>
    </location>
</feature>
<dbReference type="EMBL" id="OIVN01000741">
    <property type="protein sequence ID" value="SPC84913.1"/>
    <property type="molecule type" value="Genomic_DNA"/>
</dbReference>
<protein>
    <submittedName>
        <fullName evidence="2">Uncharacterized protein</fullName>
    </submittedName>
</protein>
<sequence length="231" mass="26078">MSKPRVTITLGRSGQVVKREGNVSGYGYGQAGTKPVTGGKRSGRERLGGNANGSWLPMNKRQRRDGINWRRSDNGVHDTRISPNDLRLKLMRKRLKQIPRAVEVRRNMDRRQKLSKTIQPSVRRNMQQQRPESTGRNLLWQMVPTERSRSPDRNLNSYRGLSPQRDFDELPQVPSLRAADNSRGRWFLSNDGASRPTGSTPLRVKGPPETSKQVTQLAPISGIELKSLSFG</sequence>
<feature type="region of interest" description="Disordered" evidence="1">
    <location>
        <begin position="22"/>
        <end position="58"/>
    </location>
</feature>
<gene>
    <name evidence="2" type="ORF">FSB_LOCUS12795</name>
</gene>
<evidence type="ECO:0000256" key="1">
    <source>
        <dbReference type="SAM" id="MobiDB-lite"/>
    </source>
</evidence>